<proteinExistence type="predicted"/>
<feature type="non-terminal residue" evidence="1">
    <location>
        <position position="207"/>
    </location>
</feature>
<dbReference type="Proteomes" id="UP000570595">
    <property type="component" value="Unassembled WGS sequence"/>
</dbReference>
<comment type="caution">
    <text evidence="1">The sequence shown here is derived from an EMBL/GenBank/DDBJ whole genome shotgun (WGS) entry which is preliminary data.</text>
</comment>
<name>A0A7J6KRS3_PEROL</name>
<accession>A0A7J6KRS3</accession>
<sequence>MPPHGGPYCGWFERGHAHVRKFIKVQVMNGEDKSSWPNYLGLSQLSMNISPYSAESPLAPIDLIFGAGARRPWEHRIVGLDDECFTGIRHLFAPQEYAYLNKLYNAEQERWKGNFSRYIQFWIKNREEQQAALQRRYGKSASNCADIVEGDLVLVYCPAKDKLTPSFCGPYKVTEVVSPQLRRIEVTACGGRHSTRDISPLQLVSNM</sequence>
<organism evidence="1 2">
    <name type="scientific">Perkinsus olseni</name>
    <name type="common">Perkinsus atlanticus</name>
    <dbReference type="NCBI Taxonomy" id="32597"/>
    <lineage>
        <taxon>Eukaryota</taxon>
        <taxon>Sar</taxon>
        <taxon>Alveolata</taxon>
        <taxon>Perkinsozoa</taxon>
        <taxon>Perkinsea</taxon>
        <taxon>Perkinsida</taxon>
        <taxon>Perkinsidae</taxon>
        <taxon>Perkinsus</taxon>
    </lineage>
</organism>
<dbReference type="EMBL" id="JABAHT010001140">
    <property type="protein sequence ID" value="KAF4650053.1"/>
    <property type="molecule type" value="Genomic_DNA"/>
</dbReference>
<evidence type="ECO:0000313" key="2">
    <source>
        <dbReference type="Proteomes" id="UP000570595"/>
    </source>
</evidence>
<dbReference type="AlphaFoldDB" id="A0A7J6KRS3"/>
<evidence type="ECO:0000313" key="1">
    <source>
        <dbReference type="EMBL" id="KAF4650053.1"/>
    </source>
</evidence>
<gene>
    <name evidence="1" type="ORF">FOZ61_000723</name>
</gene>
<protein>
    <submittedName>
        <fullName evidence="1">Uncharacterized protein</fullName>
    </submittedName>
</protein>
<reference evidence="1 2" key="1">
    <citation type="submission" date="2020-04" db="EMBL/GenBank/DDBJ databases">
        <title>Perkinsus olseni comparative genomics.</title>
        <authorList>
            <person name="Bogema D.R."/>
        </authorList>
    </citation>
    <scope>NUCLEOTIDE SEQUENCE [LARGE SCALE GENOMIC DNA]</scope>
    <source>
        <strain evidence="1">ATCC PRA-179</strain>
    </source>
</reference>